<reference evidence="1" key="1">
    <citation type="submission" date="2013-11" db="EMBL/GenBank/DDBJ databases">
        <title>Microbial diversity, functional groups and degradation webs in Northern and Southern Mediterranean and Red Sea marine crude oil polluted sites.</title>
        <authorList>
            <person name="Daffonchio D."/>
            <person name="Mapelli F."/>
            <person name="Ferrer M."/>
            <person name="Richter M."/>
            <person name="Cherif A."/>
            <person name="Malkawi H.I."/>
            <person name="Yakimov M.M."/>
            <person name="Abdel-Fattah Y.R."/>
            <person name="Blaghen M."/>
            <person name="Golyshin P.N."/>
            <person name="Kalogerakis N."/>
            <person name="Boon N."/>
            <person name="Magagnini M."/>
            <person name="Fava F."/>
        </authorList>
    </citation>
    <scope>NUCLEOTIDE SEQUENCE</scope>
</reference>
<gene>
    <name evidence="1" type="ORF">MGSAQ_002778</name>
</gene>
<name>A0A1B6NR20_9ZZZZ</name>
<accession>A0A1B6NR20</accession>
<comment type="caution">
    <text evidence="1">The sequence shown here is derived from an EMBL/GenBank/DDBJ whole genome shotgun (WGS) entry which is preliminary data.</text>
</comment>
<dbReference type="AlphaFoldDB" id="A0A1B6NR20"/>
<proteinExistence type="predicted"/>
<sequence>MSILPVISTLAGSFERESMPDILPFRLSIADANLGVNE</sequence>
<evidence type="ECO:0000313" key="1">
    <source>
        <dbReference type="EMBL" id="KTF05721.1"/>
    </source>
</evidence>
<organism evidence="1">
    <name type="scientific">marine sediment metagenome</name>
    <dbReference type="NCBI Taxonomy" id="412755"/>
    <lineage>
        <taxon>unclassified sequences</taxon>
        <taxon>metagenomes</taxon>
        <taxon>ecological metagenomes</taxon>
    </lineage>
</organism>
<protein>
    <submittedName>
        <fullName evidence="1">Uncharacterized protein</fullName>
    </submittedName>
</protein>
<dbReference type="EMBL" id="AYSL01001609">
    <property type="protein sequence ID" value="KTF05721.1"/>
    <property type="molecule type" value="Genomic_DNA"/>
</dbReference>